<dbReference type="SUPFAM" id="SSF52540">
    <property type="entry name" value="P-loop containing nucleoside triphosphate hydrolases"/>
    <property type="match status" value="1"/>
</dbReference>
<feature type="compositionally biased region" description="Basic and acidic residues" evidence="4">
    <location>
        <begin position="1650"/>
        <end position="1661"/>
    </location>
</feature>
<dbReference type="InterPro" id="IPR027417">
    <property type="entry name" value="P-loop_NTPase"/>
</dbReference>
<dbReference type="Gene3D" id="3.40.50.300">
    <property type="entry name" value="P-loop containing nucleotide triphosphate hydrolases"/>
    <property type="match status" value="1"/>
</dbReference>
<dbReference type="SUPFAM" id="SSF101908">
    <property type="entry name" value="Putative isomerase YbhE"/>
    <property type="match status" value="1"/>
</dbReference>
<dbReference type="InterPro" id="IPR057588">
    <property type="entry name" value="NWD1/2-like_WH"/>
</dbReference>
<dbReference type="Proteomes" id="UP000007110">
    <property type="component" value="Unassembled WGS sequence"/>
</dbReference>
<accession>A0A7M7HBU8</accession>
<dbReference type="PROSITE" id="PS00678">
    <property type="entry name" value="WD_REPEATS_1"/>
    <property type="match status" value="3"/>
</dbReference>
<evidence type="ECO:0000256" key="1">
    <source>
        <dbReference type="ARBA" id="ARBA00022574"/>
    </source>
</evidence>
<protein>
    <submittedName>
        <fullName evidence="9">Uncharacterized protein</fullName>
    </submittedName>
</protein>
<dbReference type="InterPro" id="IPR025139">
    <property type="entry name" value="DUF4062"/>
</dbReference>
<dbReference type="Pfam" id="PF13271">
    <property type="entry name" value="DUF4062"/>
    <property type="match status" value="1"/>
</dbReference>
<feature type="repeat" description="WD" evidence="3">
    <location>
        <begin position="1248"/>
        <end position="1278"/>
    </location>
</feature>
<evidence type="ECO:0000259" key="8">
    <source>
        <dbReference type="Pfam" id="PF25469"/>
    </source>
</evidence>
<feature type="repeat" description="WD" evidence="3">
    <location>
        <begin position="1215"/>
        <end position="1236"/>
    </location>
</feature>
<dbReference type="Gene3D" id="2.130.10.10">
    <property type="entry name" value="YVTN repeat-like/Quinoprotein amine dehydrogenase"/>
    <property type="match status" value="4"/>
</dbReference>
<dbReference type="Pfam" id="PF00400">
    <property type="entry name" value="WD40"/>
    <property type="match status" value="5"/>
</dbReference>
<dbReference type="PROSITE" id="PS50294">
    <property type="entry name" value="WD_REPEATS_REGION"/>
    <property type="match status" value="4"/>
</dbReference>
<dbReference type="PRINTS" id="PR00320">
    <property type="entry name" value="GPROTEINBRPT"/>
</dbReference>
<dbReference type="SMART" id="SM00320">
    <property type="entry name" value="WD40"/>
    <property type="match status" value="13"/>
</dbReference>
<dbReference type="SUPFAM" id="SSF50998">
    <property type="entry name" value="Quinoprotein alcohol dehydrogenase-like"/>
    <property type="match status" value="1"/>
</dbReference>
<dbReference type="InParanoid" id="A0A7M7HBU8"/>
<dbReference type="PROSITE" id="PS50082">
    <property type="entry name" value="WD_REPEATS_2"/>
    <property type="match status" value="6"/>
</dbReference>
<dbReference type="InterPro" id="IPR015943">
    <property type="entry name" value="WD40/YVTN_repeat-like_dom_sf"/>
</dbReference>
<evidence type="ECO:0000256" key="3">
    <source>
        <dbReference type="PROSITE-ProRule" id="PRU00221"/>
    </source>
</evidence>
<feature type="domain" description="NWD1/2-like winged helix-turn-helix" evidence="8">
    <location>
        <begin position="632"/>
        <end position="745"/>
    </location>
</feature>
<feature type="domain" description="TEP-1 C-terminal beta-propeller" evidence="7">
    <location>
        <begin position="1550"/>
        <end position="1622"/>
    </location>
</feature>
<dbReference type="EnsemblMetazoa" id="XM_011662515">
    <property type="protein sequence ID" value="XP_011660817"/>
    <property type="gene ID" value="LOC591208"/>
</dbReference>
<dbReference type="PANTHER" id="PTHR19871">
    <property type="entry name" value="BETA TRANSDUCIN-RELATED PROTEIN"/>
    <property type="match status" value="1"/>
</dbReference>
<feature type="domain" description="DUF4062" evidence="6">
    <location>
        <begin position="35"/>
        <end position="128"/>
    </location>
</feature>
<evidence type="ECO:0000256" key="4">
    <source>
        <dbReference type="SAM" id="MobiDB-lite"/>
    </source>
</evidence>
<feature type="repeat" description="WD" evidence="3">
    <location>
        <begin position="1547"/>
        <end position="1588"/>
    </location>
</feature>
<dbReference type="InterPro" id="IPR052752">
    <property type="entry name" value="NACHT-WD_repeat"/>
</dbReference>
<evidence type="ECO:0000259" key="5">
    <source>
        <dbReference type="Pfam" id="PF05729"/>
    </source>
</evidence>
<dbReference type="RefSeq" id="XP_011660817.2">
    <property type="nucleotide sequence ID" value="XM_011662515.2"/>
</dbReference>
<feature type="repeat" description="WD" evidence="3">
    <location>
        <begin position="1154"/>
        <end position="1194"/>
    </location>
</feature>
<feature type="repeat" description="WD" evidence="3">
    <location>
        <begin position="1374"/>
        <end position="1414"/>
    </location>
</feature>
<dbReference type="InterPro" id="IPR019775">
    <property type="entry name" value="WD40_repeat_CS"/>
</dbReference>
<sequence length="1698" mass="190658">MSSMAAVVNSDPDGFQDLVLGETETLPEQESNTVRIFLSSTFTDMKEERNKLIREVFPELSRYCLEKRLEFEVVDMRWGVRDSATADHLTAFLCLNEIDKCKRMSQGPYFVGFLGDKYGYRPLNATISSDIFEKLMDTVSRDETASKEDEDLIRKWYVEDTNAIPPVYVLQPITVHLPNYYDSSDSQKQNATRQKWWEVFERMRKAFDSAAKLARQEGVFTADEMHELIMSVTEEEIRHGLKDNANIGDTCIFFTRDFTGMEPSFKQKATLSKFTDIQTDDDNETLEFVEHSQTLLTRLKKEYIPSLVPAQALNTFTVPWCDKGIDPIGCPEHAEYLGQMCEIFERRMKAMIDKKLEGQRSKVVDPVKICLQRELLHHASFCKTKCSAFQGRDDILTSIRSYLSSDLSKPLVVHGISGSGKTSVMAMVARHSRKWIEGCVTVLRFLGTSGNSSTIHATLKSMCQQICFAYGAPQPSSDHSGDFSELVQLFNSLIETLPTKDKPLLLIFDSIDQLSSNNNAHKMNWLSKSLPENVHVVVSMLPQEHNILDNIKKTLTDPRCYIGMEVVGEENGIAIMDGWLKERKRSLNEEQVKVVREAFSKCPQPLFLKLLFEEFVTWPSYKTVADVKLPSTVVDAINNLFQELEEHHGLIFVAHALGYLTAGKSGLTEAEIEDVLSCDDKVLNDVYQYWDPPVEGVVRIPPSVWKRLHQDIGEFITERQAGGKTVIAWYHRQFIETAERRYLGDPETKMARHKVLADMFLGEYSRGKIRPIRLERRNKDFPNADRLVSPQPLMFGESVFNLRKLHELPFHLMRCEMMDGVPEGMVQHIMYNFEWILTKLRAFNFLELVNDFSKFDEESGILLEALYLSGSNLKEDPFCLAGQLLGRMYDLMDNYSNIRQLLGEAKAWVRTTHQSLIIPRGACLIPPGGQLKTSLAGHPSRVEAIACTGKGDVIVTVCKDSNGYPMANVWDEENTELIHTLQVKAGSKASGALSLAISHDDTFVIFGCQVLGMFELTSGECIWKLETGENHAISSLQIHENGALAIGGSGKGSNVCIWDLNLGQLLAKLDHPKIANFAFFEGDAEVLTGCQDGFFRQWSITSKECLLSFQAHKENDMKVVAHARSIQTLVSGDSNGSIRISRYADKPSAPSKVLEGHRKAVTCLLVLSDHLLASGSADFTVRVWNMTEGTAVLNCKGHDGMVTCLWHCPADPNESDSKSILVSGSKDDFLKVWDLDPKDVRCPLITTLEGHSSWISDVTGTKKRVIYSASNDKSAKMWVYTMETMIKRERHNGHAVVLRFTPDGSTVITSGQEGSVKFSCFYDCHVTRREEGFTSKLVFSRDSKKMIGAFKEEGRLRVWDMNQSTEGGRDVFDLEGHEKGILWLVVGKDNEVVSASQDKMIKVWNVDTKTCRLTLTEHEAPVGLVETVTHKADTFILSADSKGVLKFWKYDTGECLLSTKEHSASIRCLSISGDGQYAVTGANDKQMILWSLAPKTFGQVVKRMPVHVSEVICCAFKHDSTRIVWGTHAGVEQLHVWDFMADDDQLLVGHNHAIMALCISSDDQYLVTASRDCTLKAWHLPTLRMLASFDCQSQIKNIDLVYNSEDRYRLAAENKSGTILILDLLLEKADRSDISTEPVAQLTETNQSRTSEDQNGGKHVNESMGGIHRGIGSNSASSKKSSSSSETKKSKSALCMIY</sequence>
<dbReference type="Pfam" id="PF25048">
    <property type="entry name" value="Beta-prop_TEP1_C"/>
    <property type="match status" value="1"/>
</dbReference>
<reference evidence="10" key="1">
    <citation type="submission" date="2015-02" db="EMBL/GenBank/DDBJ databases">
        <title>Genome sequencing for Strongylocentrotus purpuratus.</title>
        <authorList>
            <person name="Murali S."/>
            <person name="Liu Y."/>
            <person name="Vee V."/>
            <person name="English A."/>
            <person name="Wang M."/>
            <person name="Skinner E."/>
            <person name="Han Y."/>
            <person name="Muzny D.M."/>
            <person name="Worley K.C."/>
            <person name="Gibbs R.A."/>
        </authorList>
    </citation>
    <scope>NUCLEOTIDE SEQUENCE</scope>
</reference>
<dbReference type="InterPro" id="IPR001680">
    <property type="entry name" value="WD40_rpt"/>
</dbReference>
<dbReference type="PANTHER" id="PTHR19871:SF14">
    <property type="entry name" value="DUF4062 DOMAIN-CONTAINING PROTEIN"/>
    <property type="match status" value="1"/>
</dbReference>
<dbReference type="InterPro" id="IPR056828">
    <property type="entry name" value="Beta-prop_TEP1_C"/>
</dbReference>
<keyword evidence="10" id="KW-1185">Reference proteome</keyword>
<dbReference type="Pfam" id="PF25469">
    <property type="entry name" value="WHD_NWD1"/>
    <property type="match status" value="1"/>
</dbReference>
<dbReference type="OMA" id="VSEVICC"/>
<dbReference type="Pfam" id="PF05729">
    <property type="entry name" value="NACHT"/>
    <property type="match status" value="1"/>
</dbReference>
<evidence type="ECO:0000256" key="2">
    <source>
        <dbReference type="ARBA" id="ARBA00022737"/>
    </source>
</evidence>
<feature type="region of interest" description="Disordered" evidence="4">
    <location>
        <begin position="1636"/>
        <end position="1698"/>
    </location>
</feature>
<evidence type="ECO:0000313" key="10">
    <source>
        <dbReference type="Proteomes" id="UP000007110"/>
    </source>
</evidence>
<keyword evidence="2" id="KW-0677">Repeat</keyword>
<dbReference type="InterPro" id="IPR007111">
    <property type="entry name" value="NACHT_NTPase"/>
</dbReference>
<dbReference type="OrthoDB" id="2325716at2759"/>
<reference evidence="9" key="2">
    <citation type="submission" date="2021-01" db="UniProtKB">
        <authorList>
            <consortium name="EnsemblMetazoa"/>
        </authorList>
    </citation>
    <scope>IDENTIFICATION</scope>
</reference>
<dbReference type="GeneID" id="591208"/>
<organism evidence="9 10">
    <name type="scientific">Strongylocentrotus purpuratus</name>
    <name type="common">Purple sea urchin</name>
    <dbReference type="NCBI Taxonomy" id="7668"/>
    <lineage>
        <taxon>Eukaryota</taxon>
        <taxon>Metazoa</taxon>
        <taxon>Echinodermata</taxon>
        <taxon>Eleutherozoa</taxon>
        <taxon>Echinozoa</taxon>
        <taxon>Echinoidea</taxon>
        <taxon>Euechinoidea</taxon>
        <taxon>Echinacea</taxon>
        <taxon>Camarodonta</taxon>
        <taxon>Echinidea</taxon>
        <taxon>Strongylocentrotidae</taxon>
        <taxon>Strongylocentrotus</taxon>
    </lineage>
</organism>
<name>A0A7M7HBU8_STRPU</name>
<feature type="repeat" description="WD" evidence="3">
    <location>
        <begin position="1459"/>
        <end position="1492"/>
    </location>
</feature>
<dbReference type="KEGG" id="spu:591208"/>
<proteinExistence type="predicted"/>
<evidence type="ECO:0000259" key="7">
    <source>
        <dbReference type="Pfam" id="PF25048"/>
    </source>
</evidence>
<keyword evidence="1 3" id="KW-0853">WD repeat</keyword>
<dbReference type="InterPro" id="IPR011047">
    <property type="entry name" value="Quinoprotein_ADH-like_sf"/>
</dbReference>
<evidence type="ECO:0000259" key="6">
    <source>
        <dbReference type="Pfam" id="PF13271"/>
    </source>
</evidence>
<evidence type="ECO:0000313" key="9">
    <source>
        <dbReference type="EnsemblMetazoa" id="XP_011660817"/>
    </source>
</evidence>
<feature type="domain" description="NACHT" evidence="5">
    <location>
        <begin position="410"/>
        <end position="558"/>
    </location>
</feature>
<dbReference type="CDD" id="cd00200">
    <property type="entry name" value="WD40"/>
    <property type="match status" value="1"/>
</dbReference>
<feature type="compositionally biased region" description="Low complexity" evidence="4">
    <location>
        <begin position="1673"/>
        <end position="1685"/>
    </location>
</feature>
<dbReference type="InterPro" id="IPR020472">
    <property type="entry name" value="WD40_PAC1"/>
</dbReference>